<evidence type="ECO:0008006" key="4">
    <source>
        <dbReference type="Google" id="ProtNLM"/>
    </source>
</evidence>
<evidence type="ECO:0000313" key="2">
    <source>
        <dbReference type="EMBL" id="MST87123.1"/>
    </source>
</evidence>
<evidence type="ECO:0000256" key="1">
    <source>
        <dbReference type="SAM" id="Phobius"/>
    </source>
</evidence>
<evidence type="ECO:0000313" key="3">
    <source>
        <dbReference type="Proteomes" id="UP000438120"/>
    </source>
</evidence>
<keyword evidence="3" id="KW-1185">Reference proteome</keyword>
<organism evidence="2 3">
    <name type="scientific">Lactobacillus porci</name>
    <dbReference type="NCBI Taxonomy" id="2012477"/>
    <lineage>
        <taxon>Bacteria</taxon>
        <taxon>Bacillati</taxon>
        <taxon>Bacillota</taxon>
        <taxon>Bacilli</taxon>
        <taxon>Lactobacillales</taxon>
        <taxon>Lactobacillaceae</taxon>
        <taxon>Lactobacillus</taxon>
    </lineage>
</organism>
<accession>A0A6A8MEB8</accession>
<sequence length="77" mass="9262">MKKWWIANVYWLTMVAFLVYQLFTYRAEDGSMINGAAATIVLVSVITLISEFQFAWYMWLTGKTFIFKRRHKRNLKF</sequence>
<feature type="transmembrane region" description="Helical" evidence="1">
    <location>
        <begin position="5"/>
        <end position="23"/>
    </location>
</feature>
<dbReference type="OrthoDB" id="2327566at2"/>
<feature type="transmembrane region" description="Helical" evidence="1">
    <location>
        <begin position="35"/>
        <end position="60"/>
    </location>
</feature>
<protein>
    <recommendedName>
        <fullName evidence="4">DUF3923 family protein</fullName>
    </recommendedName>
</protein>
<dbReference type="Proteomes" id="UP000438120">
    <property type="component" value="Unassembled WGS sequence"/>
</dbReference>
<keyword evidence="1" id="KW-0812">Transmembrane</keyword>
<proteinExistence type="predicted"/>
<dbReference type="EMBL" id="VUMX01000012">
    <property type="protein sequence ID" value="MST87123.1"/>
    <property type="molecule type" value="Genomic_DNA"/>
</dbReference>
<comment type="caution">
    <text evidence="2">The sequence shown here is derived from an EMBL/GenBank/DDBJ whole genome shotgun (WGS) entry which is preliminary data.</text>
</comment>
<dbReference type="RefSeq" id="WP_154548598.1">
    <property type="nucleotide sequence ID" value="NZ_VUMX01000012.1"/>
</dbReference>
<keyword evidence="1" id="KW-1133">Transmembrane helix</keyword>
<reference evidence="2 3" key="1">
    <citation type="submission" date="2019-08" db="EMBL/GenBank/DDBJ databases">
        <title>In-depth cultivation of the pig gut microbiome towards novel bacterial diversity and tailored functional studies.</title>
        <authorList>
            <person name="Wylensek D."/>
            <person name="Hitch T.C.A."/>
            <person name="Clavel T."/>
        </authorList>
    </citation>
    <scope>NUCLEOTIDE SEQUENCE [LARGE SCALE GENOMIC DNA]</scope>
    <source>
        <strain evidence="2 3">Bifido-178-WT-2B</strain>
    </source>
</reference>
<name>A0A6A8MEB8_9LACO</name>
<gene>
    <name evidence="2" type="ORF">FYJ62_05600</name>
</gene>
<keyword evidence="1" id="KW-0472">Membrane</keyword>
<dbReference type="AlphaFoldDB" id="A0A6A8MEB8"/>